<evidence type="ECO:0000313" key="2">
    <source>
        <dbReference type="Proteomes" id="UP000799753"/>
    </source>
</evidence>
<dbReference type="OrthoDB" id="3753093at2759"/>
<protein>
    <submittedName>
        <fullName evidence="1">Uncharacterized protein</fullName>
    </submittedName>
</protein>
<dbReference type="Proteomes" id="UP000799753">
    <property type="component" value="Unassembled WGS sequence"/>
</dbReference>
<evidence type="ECO:0000313" key="1">
    <source>
        <dbReference type="EMBL" id="KAF2636563.1"/>
    </source>
</evidence>
<gene>
    <name evidence="1" type="ORF">P280DRAFT_409573</name>
</gene>
<keyword evidence="2" id="KW-1185">Reference proteome</keyword>
<dbReference type="AlphaFoldDB" id="A0A6A6RQ57"/>
<proteinExistence type="predicted"/>
<dbReference type="EMBL" id="MU006798">
    <property type="protein sequence ID" value="KAF2636563.1"/>
    <property type="molecule type" value="Genomic_DNA"/>
</dbReference>
<name>A0A6A6RQ57_9PLEO</name>
<reference evidence="1" key="1">
    <citation type="journal article" date="2020" name="Stud. Mycol.">
        <title>101 Dothideomycetes genomes: a test case for predicting lifestyles and emergence of pathogens.</title>
        <authorList>
            <person name="Haridas S."/>
            <person name="Albert R."/>
            <person name="Binder M."/>
            <person name="Bloem J."/>
            <person name="Labutti K."/>
            <person name="Salamov A."/>
            <person name="Andreopoulos B."/>
            <person name="Baker S."/>
            <person name="Barry K."/>
            <person name="Bills G."/>
            <person name="Bluhm B."/>
            <person name="Cannon C."/>
            <person name="Castanera R."/>
            <person name="Culley D."/>
            <person name="Daum C."/>
            <person name="Ezra D."/>
            <person name="Gonzalez J."/>
            <person name="Henrissat B."/>
            <person name="Kuo A."/>
            <person name="Liang C."/>
            <person name="Lipzen A."/>
            <person name="Lutzoni F."/>
            <person name="Magnuson J."/>
            <person name="Mondo S."/>
            <person name="Nolan M."/>
            <person name="Ohm R."/>
            <person name="Pangilinan J."/>
            <person name="Park H.-J."/>
            <person name="Ramirez L."/>
            <person name="Alfaro M."/>
            <person name="Sun H."/>
            <person name="Tritt A."/>
            <person name="Yoshinaga Y."/>
            <person name="Zwiers L.-H."/>
            <person name="Turgeon B."/>
            <person name="Goodwin S."/>
            <person name="Spatafora J."/>
            <person name="Crous P."/>
            <person name="Grigoriev I."/>
        </authorList>
    </citation>
    <scope>NUCLEOTIDE SEQUENCE</scope>
    <source>
        <strain evidence="1">CBS 473.64</strain>
    </source>
</reference>
<accession>A0A6A6RQ57</accession>
<organism evidence="1 2">
    <name type="scientific">Massarina eburnea CBS 473.64</name>
    <dbReference type="NCBI Taxonomy" id="1395130"/>
    <lineage>
        <taxon>Eukaryota</taxon>
        <taxon>Fungi</taxon>
        <taxon>Dikarya</taxon>
        <taxon>Ascomycota</taxon>
        <taxon>Pezizomycotina</taxon>
        <taxon>Dothideomycetes</taxon>
        <taxon>Pleosporomycetidae</taxon>
        <taxon>Pleosporales</taxon>
        <taxon>Massarineae</taxon>
        <taxon>Massarinaceae</taxon>
        <taxon>Massarina</taxon>
    </lineage>
</organism>
<feature type="non-terminal residue" evidence="1">
    <location>
        <position position="1"/>
    </location>
</feature>
<sequence>ILCGNATKSRDPSRSPKKSSLFFLTVYYSKIGLSRARRCTFIAFSTPLTGLENLLKGIVFTLGRTYNCSRSLR</sequence>